<gene>
    <name evidence="2" type="ORF">BT63DRAFT_425534</name>
</gene>
<evidence type="ECO:0000313" key="3">
    <source>
        <dbReference type="Proteomes" id="UP000799302"/>
    </source>
</evidence>
<sequence length="337" mass="37239">MAADSIALAVTEAFARLPKRYKPGLRSNGVHEWIPLAGIVLEKEGLPLYCISACTGSKCQAQDRIQISNGNIIHDSHAEVLAIRAFNYWLIHQCADLARSLENSSLYLKRRENSHVTKFSPQPFTIRADVKIHLYCSESPCGDASLELSLERQEDSTPWGEGPERGPENLLGHSHFGEVGVVRRKPGRSDSPNCLSKSCTDKLAMHQCTSLINAAAAPLIHPENAYLHTVVLPTSSKLDSCTRAFSQQGRMSPIAESSKLNWPLSFAFKPFRIVLTTLDFEFSRADPKVKYTACNRTAIYSPLFQEAIINGMVQGYKAGNIRFFASLDDSATVVSRV</sequence>
<dbReference type="AlphaFoldDB" id="A0A6A6U7H2"/>
<dbReference type="PROSITE" id="PS50141">
    <property type="entry name" value="A_DEAMIN_EDITASE"/>
    <property type="match status" value="1"/>
</dbReference>
<reference evidence="2" key="1">
    <citation type="journal article" date="2020" name="Stud. Mycol.">
        <title>101 Dothideomycetes genomes: a test case for predicting lifestyles and emergence of pathogens.</title>
        <authorList>
            <person name="Haridas S."/>
            <person name="Albert R."/>
            <person name="Binder M."/>
            <person name="Bloem J."/>
            <person name="Labutti K."/>
            <person name="Salamov A."/>
            <person name="Andreopoulos B."/>
            <person name="Baker S."/>
            <person name="Barry K."/>
            <person name="Bills G."/>
            <person name="Bluhm B."/>
            <person name="Cannon C."/>
            <person name="Castanera R."/>
            <person name="Culley D."/>
            <person name="Daum C."/>
            <person name="Ezra D."/>
            <person name="Gonzalez J."/>
            <person name="Henrissat B."/>
            <person name="Kuo A."/>
            <person name="Liang C."/>
            <person name="Lipzen A."/>
            <person name="Lutzoni F."/>
            <person name="Magnuson J."/>
            <person name="Mondo S."/>
            <person name="Nolan M."/>
            <person name="Ohm R."/>
            <person name="Pangilinan J."/>
            <person name="Park H.-J."/>
            <person name="Ramirez L."/>
            <person name="Alfaro M."/>
            <person name="Sun H."/>
            <person name="Tritt A."/>
            <person name="Yoshinaga Y."/>
            <person name="Zwiers L.-H."/>
            <person name="Turgeon B."/>
            <person name="Goodwin S."/>
            <person name="Spatafora J."/>
            <person name="Crous P."/>
            <person name="Grigoriev I."/>
        </authorList>
    </citation>
    <scope>NUCLEOTIDE SEQUENCE</scope>
    <source>
        <strain evidence="2">CBS 115976</strain>
    </source>
</reference>
<dbReference type="PANTHER" id="PTHR47803:SF1">
    <property type="entry name" value="TRNA-SPECIFIC ADENOSINE DEAMINASE 1"/>
    <property type="match status" value="1"/>
</dbReference>
<name>A0A6A6U7H2_9PEZI</name>
<evidence type="ECO:0000259" key="1">
    <source>
        <dbReference type="PROSITE" id="PS50141"/>
    </source>
</evidence>
<dbReference type="Pfam" id="PF02137">
    <property type="entry name" value="A_deamin"/>
    <property type="match status" value="1"/>
</dbReference>
<accession>A0A6A6U7H2</accession>
<dbReference type="EMBL" id="MU004236">
    <property type="protein sequence ID" value="KAF2668215.1"/>
    <property type="molecule type" value="Genomic_DNA"/>
</dbReference>
<dbReference type="GO" id="GO:0002100">
    <property type="term" value="P:tRNA wobble adenosine to inosine editing"/>
    <property type="evidence" value="ECO:0007669"/>
    <property type="project" value="InterPro"/>
</dbReference>
<feature type="domain" description="A to I editase" evidence="1">
    <location>
        <begin position="52"/>
        <end position="248"/>
    </location>
</feature>
<dbReference type="OrthoDB" id="10268011at2759"/>
<dbReference type="GO" id="GO:0043829">
    <property type="term" value="F:tRNA-specific adenosine-37 deaminase activity"/>
    <property type="evidence" value="ECO:0007669"/>
    <property type="project" value="TreeGrafter"/>
</dbReference>
<dbReference type="SMART" id="SM00552">
    <property type="entry name" value="ADEAMc"/>
    <property type="match status" value="1"/>
</dbReference>
<evidence type="ECO:0000313" key="2">
    <source>
        <dbReference type="EMBL" id="KAF2668215.1"/>
    </source>
</evidence>
<dbReference type="Proteomes" id="UP000799302">
    <property type="component" value="Unassembled WGS sequence"/>
</dbReference>
<dbReference type="GO" id="GO:0003723">
    <property type="term" value="F:RNA binding"/>
    <property type="evidence" value="ECO:0007669"/>
    <property type="project" value="InterPro"/>
</dbReference>
<dbReference type="InterPro" id="IPR002466">
    <property type="entry name" value="A_deamin"/>
</dbReference>
<dbReference type="PANTHER" id="PTHR47803">
    <property type="entry name" value="TRNA-SPECIFIC ADENOSINE DEAMINASE 1"/>
    <property type="match status" value="1"/>
</dbReference>
<dbReference type="InterPro" id="IPR042935">
    <property type="entry name" value="Tad1"/>
</dbReference>
<keyword evidence="3" id="KW-1185">Reference proteome</keyword>
<organism evidence="2 3">
    <name type="scientific">Microthyrium microscopicum</name>
    <dbReference type="NCBI Taxonomy" id="703497"/>
    <lineage>
        <taxon>Eukaryota</taxon>
        <taxon>Fungi</taxon>
        <taxon>Dikarya</taxon>
        <taxon>Ascomycota</taxon>
        <taxon>Pezizomycotina</taxon>
        <taxon>Dothideomycetes</taxon>
        <taxon>Dothideomycetes incertae sedis</taxon>
        <taxon>Microthyriales</taxon>
        <taxon>Microthyriaceae</taxon>
        <taxon>Microthyrium</taxon>
    </lineage>
</organism>
<proteinExistence type="predicted"/>
<protein>
    <recommendedName>
        <fullName evidence="1">A to I editase domain-containing protein</fullName>
    </recommendedName>
</protein>